<reference evidence="5 6" key="1">
    <citation type="submission" date="2020-07" db="EMBL/GenBank/DDBJ databases">
        <title>Complete genome sequence of Mycolicibacterium litorale like strain isolated from cardiac implantable electronic device infection.</title>
        <authorList>
            <person name="Fukano H."/>
            <person name="Miyama H."/>
            <person name="Hoshino Y."/>
        </authorList>
    </citation>
    <scope>NUCLEOTIDE SEQUENCE [LARGE SCALE GENOMIC DNA]</scope>
    <source>
        <strain evidence="5 6">NIIDNTM18</strain>
    </source>
</reference>
<dbReference type="AlphaFoldDB" id="A0A6S6NXX7"/>
<evidence type="ECO:0000256" key="3">
    <source>
        <dbReference type="ARBA" id="ARBA00022729"/>
    </source>
</evidence>
<keyword evidence="4" id="KW-0574">Periplasm</keyword>
<accession>A0A6S6NXX7</accession>
<dbReference type="Proteomes" id="UP000515734">
    <property type="component" value="Chromosome"/>
</dbReference>
<name>A0A6S6NXX7_9MYCO</name>
<organism evidence="5 6">
    <name type="scientific">Mycolicibacterium litorale</name>
    <dbReference type="NCBI Taxonomy" id="758802"/>
    <lineage>
        <taxon>Bacteria</taxon>
        <taxon>Bacillati</taxon>
        <taxon>Actinomycetota</taxon>
        <taxon>Actinomycetes</taxon>
        <taxon>Mycobacteriales</taxon>
        <taxon>Mycobacteriaceae</taxon>
        <taxon>Mycolicibacterium</taxon>
    </lineage>
</organism>
<gene>
    <name evidence="5" type="ORF">NIIDNTM18_02570</name>
</gene>
<dbReference type="InterPro" id="IPR006059">
    <property type="entry name" value="SBP"/>
</dbReference>
<comment type="subcellular location">
    <subcellularLocation>
        <location evidence="1">Periplasm</location>
    </subcellularLocation>
</comment>
<protein>
    <submittedName>
        <fullName evidence="5">ABC transporter substrate-binding protein</fullName>
    </submittedName>
</protein>
<dbReference type="EMBL" id="AP023287">
    <property type="protein sequence ID" value="BCI50979.1"/>
    <property type="molecule type" value="Genomic_DNA"/>
</dbReference>
<dbReference type="SUPFAM" id="SSF53850">
    <property type="entry name" value="Periplasmic binding protein-like II"/>
    <property type="match status" value="1"/>
</dbReference>
<dbReference type="CDD" id="cd13589">
    <property type="entry name" value="PBP2_polyamine_RpCGA009"/>
    <property type="match status" value="1"/>
</dbReference>
<evidence type="ECO:0000256" key="1">
    <source>
        <dbReference type="ARBA" id="ARBA00004418"/>
    </source>
</evidence>
<dbReference type="Pfam" id="PF13416">
    <property type="entry name" value="SBP_bac_8"/>
    <property type="match status" value="1"/>
</dbReference>
<evidence type="ECO:0000313" key="6">
    <source>
        <dbReference type="Proteomes" id="UP000515734"/>
    </source>
</evidence>
<evidence type="ECO:0000313" key="5">
    <source>
        <dbReference type="EMBL" id="BCI50979.1"/>
    </source>
</evidence>
<evidence type="ECO:0000256" key="2">
    <source>
        <dbReference type="ARBA" id="ARBA00022448"/>
    </source>
</evidence>
<sequence>MHSASSRVLAATAAAALAVSSCSGSSTDERRLTFASYGSAYQDAQNEALIDPWSAESDTTVTNDSPTSYPKIKQMVDANQVTWDVIDTEPFYPVANCGTYVEKLDLSAIDVSKFPEGTVSDCAIPFAQYSTVMVYDTETYPQGPTSYADFFDVEKFPGVRMVPNWAGGGALELALLADGVAPENLYPLDLKRAFAKLDTIRDSLRFWNTSSESQQALEDGTVDMAYVWSGRAYEAEKNGAALTPVWDNNLLAWASLSIVKGTKNREAAQSLIEYAATAEPQARFAELQPYSPANSDAAPQLDELQQKYNVADPQIQKQAVVTDVRYWAENNDAANKAWTEWSTS</sequence>
<keyword evidence="2" id="KW-0813">Transport</keyword>
<dbReference type="Gene3D" id="3.40.190.10">
    <property type="entry name" value="Periplasmic binding protein-like II"/>
    <property type="match status" value="2"/>
</dbReference>
<keyword evidence="3" id="KW-0732">Signal</keyword>
<proteinExistence type="predicted"/>
<dbReference type="PROSITE" id="PS51257">
    <property type="entry name" value="PROKAR_LIPOPROTEIN"/>
    <property type="match status" value="1"/>
</dbReference>
<evidence type="ECO:0000256" key="4">
    <source>
        <dbReference type="ARBA" id="ARBA00022764"/>
    </source>
</evidence>
<dbReference type="PANTHER" id="PTHR30006">
    <property type="entry name" value="THIAMINE-BINDING PERIPLASMIC PROTEIN-RELATED"/>
    <property type="match status" value="1"/>
</dbReference>
<dbReference type="PANTHER" id="PTHR30006:SF3">
    <property type="entry name" value="THIAMINE-BINDING PERIPLASMIC PROTEIN"/>
    <property type="match status" value="1"/>
</dbReference>
<dbReference type="GO" id="GO:0015888">
    <property type="term" value="P:thiamine transport"/>
    <property type="evidence" value="ECO:0007669"/>
    <property type="project" value="TreeGrafter"/>
</dbReference>
<dbReference type="RefSeq" id="WP_185294005.1">
    <property type="nucleotide sequence ID" value="NZ_AP023287.1"/>
</dbReference>
<dbReference type="GO" id="GO:0030975">
    <property type="term" value="F:thiamine binding"/>
    <property type="evidence" value="ECO:0007669"/>
    <property type="project" value="TreeGrafter"/>
</dbReference>
<dbReference type="GO" id="GO:0030288">
    <property type="term" value="C:outer membrane-bounded periplasmic space"/>
    <property type="evidence" value="ECO:0007669"/>
    <property type="project" value="TreeGrafter"/>
</dbReference>
<dbReference type="GO" id="GO:0030976">
    <property type="term" value="F:thiamine pyrophosphate binding"/>
    <property type="evidence" value="ECO:0007669"/>
    <property type="project" value="TreeGrafter"/>
</dbReference>